<dbReference type="AlphaFoldDB" id="A0A9X4ALI5"/>
<keyword evidence="2" id="KW-0548">Nucleotidyltransferase</keyword>
<evidence type="ECO:0000313" key="2">
    <source>
        <dbReference type="EMBL" id="MDC3424286.1"/>
    </source>
</evidence>
<dbReference type="Gene3D" id="3.40.50.720">
    <property type="entry name" value="NAD(P)-binding Rossmann-like Domain"/>
    <property type="match status" value="1"/>
</dbReference>
<dbReference type="Pfam" id="PF00899">
    <property type="entry name" value="ThiF"/>
    <property type="match status" value="1"/>
</dbReference>
<keyword evidence="3" id="KW-1185">Reference proteome</keyword>
<accession>A0A9X4ALI5</accession>
<dbReference type="RefSeq" id="WP_272436091.1">
    <property type="nucleotide sequence ID" value="NZ_JAMQKB010000005.1"/>
</dbReference>
<keyword evidence="2" id="KW-0808">Transferase</keyword>
<dbReference type="EMBL" id="JAMQKB010000005">
    <property type="protein sequence ID" value="MDC3424286.1"/>
    <property type="molecule type" value="Genomic_DNA"/>
</dbReference>
<name>A0A9X4ALI5_9BACI</name>
<sequence>MSNHIDLLKPDFGTTRKQLYPFIIQIGVGGTGGPLVQHIAQMLSIFKQRGHYLIADPDLVEAKNLKNQLFVERDIGQKKADVLARRYRAAYNIGISSFSESYIEDVSSLKGLFNTDYQQIGYSREVLYLPVIIGCVDNNYSRQIFHQFFEEAGRVLYIDVGNESVNVPNDFPNRPMKDWEDKEKEAYQNSGWSGQIVCGLKLNGETLLSPTGEVFPDILEDKDEIAPSQIACSELVASDPQRLLTNRMAAMGVSTYLNQLFENGTISNHITFFHAKKGYMKSQPV</sequence>
<comment type="caution">
    <text evidence="2">The sequence shown here is derived from an EMBL/GenBank/DDBJ whole genome shotgun (WGS) entry which is preliminary data.</text>
</comment>
<proteinExistence type="predicted"/>
<dbReference type="Proteomes" id="UP001145050">
    <property type="component" value="Unassembled WGS sequence"/>
</dbReference>
<evidence type="ECO:0000259" key="1">
    <source>
        <dbReference type="Pfam" id="PF00899"/>
    </source>
</evidence>
<dbReference type="InterPro" id="IPR000594">
    <property type="entry name" value="ThiF_NAD_FAD-bd"/>
</dbReference>
<reference evidence="2" key="1">
    <citation type="submission" date="2022-06" db="EMBL/GenBank/DDBJ databases">
        <title>Aquibacillus sp. a new bacterium isolated from soil saline samples.</title>
        <authorList>
            <person name="Galisteo C."/>
            <person name="De La Haba R."/>
            <person name="Sanchez-Porro C."/>
            <person name="Ventosa A."/>
        </authorList>
    </citation>
    <scope>NUCLEOTIDE SEQUENCE</scope>
    <source>
        <strain evidence="2">3ASR75-11</strain>
    </source>
</reference>
<protein>
    <submittedName>
        <fullName evidence="2">ThiF family adenylyltransferase</fullName>
    </submittedName>
</protein>
<dbReference type="InterPro" id="IPR035985">
    <property type="entry name" value="Ubiquitin-activating_enz"/>
</dbReference>
<evidence type="ECO:0000313" key="3">
    <source>
        <dbReference type="Proteomes" id="UP001145050"/>
    </source>
</evidence>
<dbReference type="GO" id="GO:0008641">
    <property type="term" value="F:ubiquitin-like modifier activating enzyme activity"/>
    <property type="evidence" value="ECO:0007669"/>
    <property type="project" value="InterPro"/>
</dbReference>
<organism evidence="2 3">
    <name type="scientific">Terrihalobacillus insolitus</name>
    <dbReference type="NCBI Taxonomy" id="2950438"/>
    <lineage>
        <taxon>Bacteria</taxon>
        <taxon>Bacillati</taxon>
        <taxon>Bacillota</taxon>
        <taxon>Bacilli</taxon>
        <taxon>Bacillales</taxon>
        <taxon>Bacillaceae</taxon>
        <taxon>Terrihalobacillus</taxon>
    </lineage>
</organism>
<dbReference type="GO" id="GO:0016779">
    <property type="term" value="F:nucleotidyltransferase activity"/>
    <property type="evidence" value="ECO:0007669"/>
    <property type="project" value="UniProtKB-KW"/>
</dbReference>
<dbReference type="SUPFAM" id="SSF69572">
    <property type="entry name" value="Activating enzymes of the ubiquitin-like proteins"/>
    <property type="match status" value="1"/>
</dbReference>
<feature type="domain" description="THIF-type NAD/FAD binding fold" evidence="1">
    <location>
        <begin position="26"/>
        <end position="145"/>
    </location>
</feature>
<gene>
    <name evidence="2" type="ORF">NC797_07160</name>
</gene>